<dbReference type="EMBL" id="SDLV01000016">
    <property type="protein sequence ID" value="THV60743.1"/>
    <property type="molecule type" value="Genomic_DNA"/>
</dbReference>
<accession>A0ABY2R843</accession>
<name>A0ABY2R843_9FLAO</name>
<reference evidence="2 3" key="1">
    <citation type="submission" date="2019-01" db="EMBL/GenBank/DDBJ databases">
        <authorList>
            <person name="B I."/>
            <person name="Ch S."/>
            <person name="Ch V.R."/>
        </authorList>
    </citation>
    <scope>NUCLEOTIDE SEQUENCE [LARGE SCALE GENOMIC DNA]</scope>
    <source>
        <strain evidence="2 3">JC507</strain>
    </source>
</reference>
<dbReference type="Proteomes" id="UP000306038">
    <property type="component" value="Unassembled WGS sequence"/>
</dbReference>
<proteinExistence type="predicted"/>
<organism evidence="2 3">
    <name type="scientific">Chryseobacterium candidae</name>
    <dbReference type="NCBI Taxonomy" id="1978493"/>
    <lineage>
        <taxon>Bacteria</taxon>
        <taxon>Pseudomonadati</taxon>
        <taxon>Bacteroidota</taxon>
        <taxon>Flavobacteriia</taxon>
        <taxon>Flavobacteriales</taxon>
        <taxon>Weeksellaceae</taxon>
        <taxon>Chryseobacterium group</taxon>
        <taxon>Chryseobacterium</taxon>
    </lineage>
</organism>
<comment type="caution">
    <text evidence="2">The sequence shown here is derived from an EMBL/GenBank/DDBJ whole genome shotgun (WGS) entry which is preliminary data.</text>
</comment>
<keyword evidence="1" id="KW-0175">Coiled coil</keyword>
<evidence type="ECO:0000313" key="2">
    <source>
        <dbReference type="EMBL" id="THV60743.1"/>
    </source>
</evidence>
<evidence type="ECO:0000313" key="3">
    <source>
        <dbReference type="Proteomes" id="UP000306038"/>
    </source>
</evidence>
<dbReference type="RefSeq" id="WP_136521995.1">
    <property type="nucleotide sequence ID" value="NZ_SDLV01000016.1"/>
</dbReference>
<gene>
    <name evidence="2" type="ORF">EK417_09160</name>
</gene>
<keyword evidence="3" id="KW-1185">Reference proteome</keyword>
<feature type="coiled-coil region" evidence="1">
    <location>
        <begin position="137"/>
        <end position="175"/>
    </location>
</feature>
<sequence length="216" mass="25424">MEKETRKKTRVGSPNLDKNLELHPLKGMITCEGCRRKVGCYASRGNGGVYYYYTCGNGYCEGRINIRKEVMESEFEQFIDKMKLPKEVFDTFKSYILKERAEKEERNTNNIPQMQGQLLSIQNKMDKIEHKILSISNESLIKKLEMERATLETLKGDLEEKMNHKRNDKENLESILSQTEYLFTDPVGMRKKSNYEIRQSLFMVRFGGILYYKKKQ</sequence>
<protein>
    <recommendedName>
        <fullName evidence="4">Recombinase zinc beta ribbon domain-containing protein</fullName>
    </recommendedName>
</protein>
<evidence type="ECO:0008006" key="4">
    <source>
        <dbReference type="Google" id="ProtNLM"/>
    </source>
</evidence>
<evidence type="ECO:0000256" key="1">
    <source>
        <dbReference type="SAM" id="Coils"/>
    </source>
</evidence>